<dbReference type="OrthoDB" id="115952at2759"/>
<evidence type="ECO:0000313" key="2">
    <source>
        <dbReference type="EMBL" id="OWZ15272.1"/>
    </source>
</evidence>
<feature type="region of interest" description="Disordered" evidence="1">
    <location>
        <begin position="304"/>
        <end position="355"/>
    </location>
</feature>
<evidence type="ECO:0000313" key="3">
    <source>
        <dbReference type="Proteomes" id="UP000198211"/>
    </source>
</evidence>
<dbReference type="Proteomes" id="UP000198211">
    <property type="component" value="Unassembled WGS sequence"/>
</dbReference>
<reference evidence="3" key="1">
    <citation type="submission" date="2017-03" db="EMBL/GenBank/DDBJ databases">
        <title>Phytopthora megakarya and P. palmivora, two closely related causual agents of cacao black pod achieved similar genome size and gene model numbers by different mechanisms.</title>
        <authorList>
            <person name="Ali S."/>
            <person name="Shao J."/>
            <person name="Larry D.J."/>
            <person name="Kronmiller B."/>
            <person name="Shen D."/>
            <person name="Strem M.D."/>
            <person name="Melnick R.L."/>
            <person name="Guiltinan M.J."/>
            <person name="Tyler B.M."/>
            <person name="Meinhardt L.W."/>
            <person name="Bailey B.A."/>
        </authorList>
    </citation>
    <scope>NUCLEOTIDE SEQUENCE [LARGE SCALE GENOMIC DNA]</scope>
    <source>
        <strain evidence="3">zdho120</strain>
    </source>
</reference>
<keyword evidence="3" id="KW-1185">Reference proteome</keyword>
<dbReference type="EMBL" id="NBNE01001161">
    <property type="protein sequence ID" value="OWZ15272.1"/>
    <property type="molecule type" value="Genomic_DNA"/>
</dbReference>
<feature type="region of interest" description="Disordered" evidence="1">
    <location>
        <begin position="371"/>
        <end position="406"/>
    </location>
</feature>
<gene>
    <name evidence="2" type="ORF">PHMEG_00011124</name>
</gene>
<feature type="compositionally biased region" description="Polar residues" evidence="1">
    <location>
        <begin position="304"/>
        <end position="314"/>
    </location>
</feature>
<name>A0A225WCI4_9STRA</name>
<accession>A0A225WCI4</accession>
<feature type="compositionally biased region" description="Polar residues" evidence="1">
    <location>
        <begin position="388"/>
        <end position="406"/>
    </location>
</feature>
<proteinExistence type="predicted"/>
<organism evidence="2 3">
    <name type="scientific">Phytophthora megakarya</name>
    <dbReference type="NCBI Taxonomy" id="4795"/>
    <lineage>
        <taxon>Eukaryota</taxon>
        <taxon>Sar</taxon>
        <taxon>Stramenopiles</taxon>
        <taxon>Oomycota</taxon>
        <taxon>Peronosporomycetes</taxon>
        <taxon>Peronosporales</taxon>
        <taxon>Peronosporaceae</taxon>
        <taxon>Phytophthora</taxon>
    </lineage>
</organism>
<comment type="caution">
    <text evidence="2">The sequence shown here is derived from an EMBL/GenBank/DDBJ whole genome shotgun (WGS) entry which is preliminary data.</text>
</comment>
<dbReference type="AlphaFoldDB" id="A0A225WCI4"/>
<sequence>MTSDESTVLAAYVSRELDLPAPPTFLTCTASSLTRAAFMVYNQSHIETTLLADVPARIRLGRNIARRSILRELVDANGGTDQGKTRMKAFIKAAERVVFDGHHTLSFVFMSNKAAASWAGTDLKLRGCSLTLEMAGIAIPGIRTPPQVARHYVVRVLGLKDADNDNWTIIFSTLDCPEDLQGTTAHTLGEQNVIFITTNEPQQRHAGDGTTQTILSSTSPTVPNFRDLVSLERRFAEYVGAITTGVPLTAEPTRAFLEEVPAENDEVSEFARQQQDPGVDATGWKLIRRNKSAVTSVSGRASGLQQVSTKTGTAPNYKPGRTAVEAAQQSGDVPRQRTTRAKDKEKVSKPTTTTTAAQRYKDTCAAYAALEADSEGEDDITSPYPLTGDSSDPSASNLNTVDVQPQDQCAAAELDVDMDVAATGTEKTLQADVFAGMHSPSSETQPSQ</sequence>
<protein>
    <submittedName>
        <fullName evidence="2">Uncharacterized protein</fullName>
    </submittedName>
</protein>
<evidence type="ECO:0000256" key="1">
    <source>
        <dbReference type="SAM" id="MobiDB-lite"/>
    </source>
</evidence>